<evidence type="ECO:0000313" key="2">
    <source>
        <dbReference type="EnsemblPlants" id="LPERR12G10310.1"/>
    </source>
</evidence>
<proteinExistence type="predicted"/>
<dbReference type="AlphaFoldDB" id="A0A0D9XZF6"/>
<dbReference type="SUPFAM" id="SSF52047">
    <property type="entry name" value="RNI-like"/>
    <property type="match status" value="1"/>
</dbReference>
<organism evidence="2 3">
    <name type="scientific">Leersia perrieri</name>
    <dbReference type="NCBI Taxonomy" id="77586"/>
    <lineage>
        <taxon>Eukaryota</taxon>
        <taxon>Viridiplantae</taxon>
        <taxon>Streptophyta</taxon>
        <taxon>Embryophyta</taxon>
        <taxon>Tracheophyta</taxon>
        <taxon>Spermatophyta</taxon>
        <taxon>Magnoliopsida</taxon>
        <taxon>Liliopsida</taxon>
        <taxon>Poales</taxon>
        <taxon>Poaceae</taxon>
        <taxon>BOP clade</taxon>
        <taxon>Oryzoideae</taxon>
        <taxon>Oryzeae</taxon>
        <taxon>Oryzinae</taxon>
        <taxon>Leersia</taxon>
    </lineage>
</organism>
<evidence type="ECO:0000313" key="3">
    <source>
        <dbReference type="Proteomes" id="UP000032180"/>
    </source>
</evidence>
<dbReference type="Pfam" id="PF25019">
    <property type="entry name" value="LRR_R13L1-DRL21"/>
    <property type="match status" value="1"/>
</dbReference>
<dbReference type="EnsemblPlants" id="LPERR12G10310.1">
    <property type="protein sequence ID" value="LPERR12G10310.1"/>
    <property type="gene ID" value="LPERR12G10310"/>
</dbReference>
<feature type="domain" description="R13L1/DRL21-like LRR repeat region" evidence="1">
    <location>
        <begin position="14"/>
        <end position="94"/>
    </location>
</feature>
<sequence>MENNLYSLHTSTLAEDASNEEEQLEVYESLHPHPDLQHLEVTSHQGVDFCPSWFLPANLPNMTSFILEECHNVKKISLHRLPCTGFRSLTNLYIIEFLVIRESKNHLGKWAGIATLSHKPSIGEPQHMLGTSVRDHLFKAGM</sequence>
<dbReference type="Gene3D" id="3.80.10.10">
    <property type="entry name" value="Ribonuclease Inhibitor"/>
    <property type="match status" value="1"/>
</dbReference>
<dbReference type="InterPro" id="IPR056789">
    <property type="entry name" value="LRR_R13L1-DRL21"/>
</dbReference>
<dbReference type="InterPro" id="IPR032675">
    <property type="entry name" value="LRR_dom_sf"/>
</dbReference>
<dbReference type="STRING" id="77586.A0A0D9XZF6"/>
<evidence type="ECO:0000259" key="1">
    <source>
        <dbReference type="Pfam" id="PF25019"/>
    </source>
</evidence>
<reference evidence="2" key="3">
    <citation type="submission" date="2015-04" db="UniProtKB">
        <authorList>
            <consortium name="EnsemblPlants"/>
        </authorList>
    </citation>
    <scope>IDENTIFICATION</scope>
</reference>
<dbReference type="HOGENOM" id="CLU_1818605_0_0_1"/>
<protein>
    <recommendedName>
        <fullName evidence="1">R13L1/DRL21-like LRR repeat region domain-containing protein</fullName>
    </recommendedName>
</protein>
<keyword evidence="3" id="KW-1185">Reference proteome</keyword>
<reference evidence="2 3" key="1">
    <citation type="submission" date="2012-08" db="EMBL/GenBank/DDBJ databases">
        <title>Oryza genome evolution.</title>
        <authorList>
            <person name="Wing R.A."/>
        </authorList>
    </citation>
    <scope>NUCLEOTIDE SEQUENCE</scope>
</reference>
<dbReference type="Proteomes" id="UP000032180">
    <property type="component" value="Chromosome 12"/>
</dbReference>
<name>A0A0D9XZF6_9ORYZ</name>
<reference evidence="3" key="2">
    <citation type="submission" date="2013-12" db="EMBL/GenBank/DDBJ databases">
        <authorList>
            <person name="Yu Y."/>
            <person name="Lee S."/>
            <person name="de Baynast K."/>
            <person name="Wissotski M."/>
            <person name="Liu L."/>
            <person name="Talag J."/>
            <person name="Goicoechea J."/>
            <person name="Angelova A."/>
            <person name="Jetty R."/>
            <person name="Kudrna D."/>
            <person name="Golser W."/>
            <person name="Rivera L."/>
            <person name="Zhang J."/>
            <person name="Wing R."/>
        </authorList>
    </citation>
    <scope>NUCLEOTIDE SEQUENCE</scope>
</reference>
<accession>A0A0D9XZF6</accession>
<dbReference type="Gramene" id="LPERR12G10310.1">
    <property type="protein sequence ID" value="LPERR12G10310.1"/>
    <property type="gene ID" value="LPERR12G10310"/>
</dbReference>